<dbReference type="InterPro" id="IPR013103">
    <property type="entry name" value="RVT_2"/>
</dbReference>
<evidence type="ECO:0008006" key="5">
    <source>
        <dbReference type="Google" id="ProtNLM"/>
    </source>
</evidence>
<evidence type="ECO:0000259" key="2">
    <source>
        <dbReference type="Pfam" id="PF25597"/>
    </source>
</evidence>
<dbReference type="SUPFAM" id="SSF56672">
    <property type="entry name" value="DNA/RNA polymerases"/>
    <property type="match status" value="1"/>
</dbReference>
<organism evidence="3 4">
    <name type="scientific">Solanum bulbocastanum</name>
    <name type="common">Wild potato</name>
    <dbReference type="NCBI Taxonomy" id="147425"/>
    <lineage>
        <taxon>Eukaryota</taxon>
        <taxon>Viridiplantae</taxon>
        <taxon>Streptophyta</taxon>
        <taxon>Embryophyta</taxon>
        <taxon>Tracheophyta</taxon>
        <taxon>Spermatophyta</taxon>
        <taxon>Magnoliopsida</taxon>
        <taxon>eudicotyledons</taxon>
        <taxon>Gunneridae</taxon>
        <taxon>Pentapetalae</taxon>
        <taxon>asterids</taxon>
        <taxon>lamiids</taxon>
        <taxon>Solanales</taxon>
        <taxon>Solanaceae</taxon>
        <taxon>Solanoideae</taxon>
        <taxon>Solaneae</taxon>
        <taxon>Solanum</taxon>
    </lineage>
</organism>
<evidence type="ECO:0000313" key="4">
    <source>
        <dbReference type="Proteomes" id="UP001371456"/>
    </source>
</evidence>
<keyword evidence="4" id="KW-1185">Reference proteome</keyword>
<protein>
    <recommendedName>
        <fullName evidence="5">Reverse transcriptase Ty1/copia-type domain-containing protein</fullName>
    </recommendedName>
</protein>
<evidence type="ECO:0000259" key="1">
    <source>
        <dbReference type="Pfam" id="PF07727"/>
    </source>
</evidence>
<feature type="domain" description="Reverse transcriptase Ty1/copia-type" evidence="1">
    <location>
        <begin position="259"/>
        <end position="444"/>
    </location>
</feature>
<sequence length="445" mass="50116">MLFGKQPKIDHLKVFGCLCFASVLPRGDKFQERARRAVMIGFCENEKGYRLYECDTGLLFVSRDVTFKETVFPFKDRTHCEVEDMFAVTPLGAANDLVVEENHTQGNVYIPDTIMQEVVQVRNPHDLSVETTTTTSSGAMELAGADKDPPGYPTAINEVAHADAPDDAQVVPPPVIPRRPSRSVKPPIWLNDYVTSAKSVTNCTYPIANYVGYTHLSRKYQAYLSSFSAVQEPRTFEEASQHTEWVDAMQQEINALEENQTWELMPLPPGKHPIGSKWVYKVKLKANGDIDKYKVRLVAKGYTQKEGLDYHETFSPVANMGTIRSVAASKDWNLFQMDVSNAFLQGDLYEEVYMSLPQGFHGKGKTRVCKLLMSLYGLKQASRQWNIKLTTALLDAGYKQSSHAHSFFTKHYGGGIVILLIYIDDIPLTGRNIKLIDDAKKYLHN</sequence>
<dbReference type="EMBL" id="JBANQN010000011">
    <property type="protein sequence ID" value="KAK6775869.1"/>
    <property type="molecule type" value="Genomic_DNA"/>
</dbReference>
<gene>
    <name evidence="3" type="ORF">RDI58_026870</name>
</gene>
<evidence type="ECO:0000313" key="3">
    <source>
        <dbReference type="EMBL" id="KAK6775869.1"/>
    </source>
</evidence>
<reference evidence="3 4" key="1">
    <citation type="submission" date="2024-02" db="EMBL/GenBank/DDBJ databases">
        <title>de novo genome assembly of Solanum bulbocastanum strain 11H21.</title>
        <authorList>
            <person name="Hosaka A.J."/>
        </authorList>
    </citation>
    <scope>NUCLEOTIDE SEQUENCE [LARGE SCALE GENOMIC DNA]</scope>
    <source>
        <tissue evidence="3">Young leaves</tissue>
    </source>
</reference>
<accession>A0AAN8Y1J3</accession>
<dbReference type="AlphaFoldDB" id="A0AAN8Y1J3"/>
<dbReference type="InterPro" id="IPR043502">
    <property type="entry name" value="DNA/RNA_pol_sf"/>
</dbReference>
<dbReference type="Proteomes" id="UP001371456">
    <property type="component" value="Unassembled WGS sequence"/>
</dbReference>
<dbReference type="Pfam" id="PF25597">
    <property type="entry name" value="SH3_retrovirus"/>
    <property type="match status" value="1"/>
</dbReference>
<dbReference type="InterPro" id="IPR057670">
    <property type="entry name" value="SH3_retrovirus"/>
</dbReference>
<name>A0AAN8Y1J3_SOLBU</name>
<comment type="caution">
    <text evidence="3">The sequence shown here is derived from an EMBL/GenBank/DDBJ whole genome shotgun (WGS) entry which is preliminary data.</text>
</comment>
<feature type="domain" description="Retroviral polymerase SH3-like" evidence="2">
    <location>
        <begin position="17"/>
        <end position="77"/>
    </location>
</feature>
<dbReference type="Pfam" id="PF07727">
    <property type="entry name" value="RVT_2"/>
    <property type="match status" value="1"/>
</dbReference>
<proteinExistence type="predicted"/>